<organism evidence="1 2">
    <name type="scientific">Ornithinimicrobium humiphilum</name>
    <dbReference type="NCBI Taxonomy" id="125288"/>
    <lineage>
        <taxon>Bacteria</taxon>
        <taxon>Bacillati</taxon>
        <taxon>Actinomycetota</taxon>
        <taxon>Actinomycetes</taxon>
        <taxon>Micrococcales</taxon>
        <taxon>Ornithinimicrobiaceae</taxon>
        <taxon>Ornithinimicrobium</taxon>
    </lineage>
</organism>
<comment type="caution">
    <text evidence="1">The sequence shown here is derived from an EMBL/GenBank/DDBJ whole genome shotgun (WGS) entry which is preliminary data.</text>
</comment>
<name>A0A543KJL2_9MICO</name>
<dbReference type="AlphaFoldDB" id="A0A543KJL2"/>
<keyword evidence="2" id="KW-1185">Reference proteome</keyword>
<dbReference type="EMBL" id="VFPU01000001">
    <property type="protein sequence ID" value="TQM95270.1"/>
    <property type="molecule type" value="Genomic_DNA"/>
</dbReference>
<accession>A0A543KJL2</accession>
<proteinExistence type="predicted"/>
<evidence type="ECO:0000313" key="2">
    <source>
        <dbReference type="Proteomes" id="UP000315133"/>
    </source>
</evidence>
<dbReference type="OrthoDB" id="3782133at2"/>
<reference evidence="1 2" key="1">
    <citation type="submission" date="2019-06" db="EMBL/GenBank/DDBJ databases">
        <title>Sequencing the genomes of 1000 actinobacteria strains.</title>
        <authorList>
            <person name="Klenk H.-P."/>
        </authorList>
    </citation>
    <scope>NUCLEOTIDE SEQUENCE [LARGE SCALE GENOMIC DNA]</scope>
    <source>
        <strain evidence="1 2">DSM 12362</strain>
    </source>
</reference>
<evidence type="ECO:0000313" key="1">
    <source>
        <dbReference type="EMBL" id="TQM95270.1"/>
    </source>
</evidence>
<gene>
    <name evidence="1" type="ORF">FB476_0109</name>
</gene>
<sequence length="284" mass="31048">MESLPEVAVPLAVRMEMCHAALQHLADRAGADLLHLKGVAAEPRWRSSSGGTDADVLVRPSQVRRFVAAVEAAGWQRRSRFQTGSPFGHAQTYWHDHLGYADVHRFFPGMGADDATFDVLWADRGGVELASVPCAVPSRAGQALVMVLNATRNRSVEPWPASLAEDPLADEVRALVPRVGAEVAFAAALGELDRMRDHREHDLWRAITTGSGRVEEWRARVKAQPTLAGKVATVLRAPLVNTEHLANTRGRPPSTREVAQEFVDRLRRGAVEIWGARTGRRGGS</sequence>
<protein>
    <submittedName>
        <fullName evidence="1">Uncharacterized protein</fullName>
    </submittedName>
</protein>
<dbReference type="Proteomes" id="UP000315133">
    <property type="component" value="Unassembled WGS sequence"/>
</dbReference>
<dbReference type="RefSeq" id="WP_141817052.1">
    <property type="nucleotide sequence ID" value="NZ_BAAAIL010000003.1"/>
</dbReference>